<evidence type="ECO:0000256" key="6">
    <source>
        <dbReference type="SAM" id="MobiDB-lite"/>
    </source>
</evidence>
<dbReference type="PROSITE" id="PS50016">
    <property type="entry name" value="ZF_PHD_2"/>
    <property type="match status" value="1"/>
</dbReference>
<evidence type="ECO:0000256" key="4">
    <source>
        <dbReference type="PROSITE-ProRule" id="PRU00146"/>
    </source>
</evidence>
<name>A0A9W9GDI3_9EURO</name>
<evidence type="ECO:0000313" key="8">
    <source>
        <dbReference type="EMBL" id="KAJ5116829.1"/>
    </source>
</evidence>
<evidence type="ECO:0000259" key="7">
    <source>
        <dbReference type="PROSITE" id="PS50016"/>
    </source>
</evidence>
<dbReference type="InterPro" id="IPR001965">
    <property type="entry name" value="Znf_PHD"/>
</dbReference>
<feature type="compositionally biased region" description="Polar residues" evidence="6">
    <location>
        <begin position="191"/>
        <end position="203"/>
    </location>
</feature>
<evidence type="ECO:0000256" key="3">
    <source>
        <dbReference type="ARBA" id="ARBA00022833"/>
    </source>
</evidence>
<gene>
    <name evidence="8" type="ORF">N7456_001177</name>
</gene>
<evidence type="ECO:0000256" key="5">
    <source>
        <dbReference type="SAM" id="Coils"/>
    </source>
</evidence>
<dbReference type="SMART" id="SM00249">
    <property type="entry name" value="PHD"/>
    <property type="match status" value="1"/>
</dbReference>
<dbReference type="AlphaFoldDB" id="A0A9W9GDI3"/>
<sequence length="340" mass="37967">MAGRETTTRSSKRARIQGTQARGRKRDSNTAFVTINSQQNDDATGTEAQNGMTNTETPESHGREQSPAARYRIWRKKGSFHDSTCFECGLPDDLEICETCPRSYHPSCMPNNSAYANHDGLRRWFCHICVDRGWHLNLPPLTPPDSPIQTPVDNTALTTSTLPAIPRDSTLGSEPSNPQALHSASHPVTELNGSSTSKQTRPGASTRKPAARKSRFTTLSNDVDSALRVLYSELESIPLLRQQISELQFDNTRLHQDLSICRNEVALSRGGIEKTRRLEAEVTRLKAEIADQHKETHETETLRTANEGLKTEVETIQRQLEDSNKTLAEWKNKLLNLVGD</sequence>
<dbReference type="OrthoDB" id="336088at2759"/>
<accession>A0A9W9GDI3</accession>
<proteinExistence type="predicted"/>
<dbReference type="GO" id="GO:0008270">
    <property type="term" value="F:zinc ion binding"/>
    <property type="evidence" value="ECO:0007669"/>
    <property type="project" value="UniProtKB-KW"/>
</dbReference>
<keyword evidence="9" id="KW-1185">Reference proteome</keyword>
<evidence type="ECO:0000256" key="1">
    <source>
        <dbReference type="ARBA" id="ARBA00022723"/>
    </source>
</evidence>
<dbReference type="Proteomes" id="UP001149165">
    <property type="component" value="Unassembled WGS sequence"/>
</dbReference>
<reference evidence="8" key="1">
    <citation type="submission" date="2022-11" db="EMBL/GenBank/DDBJ databases">
        <authorList>
            <person name="Petersen C."/>
        </authorList>
    </citation>
    <scope>NUCLEOTIDE SEQUENCE</scope>
    <source>
        <strain evidence="8">IBT 30069</strain>
    </source>
</reference>
<keyword evidence="5" id="KW-0175">Coiled coil</keyword>
<evidence type="ECO:0000256" key="2">
    <source>
        <dbReference type="ARBA" id="ARBA00022771"/>
    </source>
</evidence>
<comment type="caution">
    <text evidence="8">The sequence shown here is derived from an EMBL/GenBank/DDBJ whole genome shotgun (WGS) entry which is preliminary data.</text>
</comment>
<protein>
    <recommendedName>
        <fullName evidence="7">PHD-type domain-containing protein</fullName>
    </recommendedName>
</protein>
<keyword evidence="1" id="KW-0479">Metal-binding</keyword>
<dbReference type="InterPro" id="IPR013083">
    <property type="entry name" value="Znf_RING/FYVE/PHD"/>
</dbReference>
<dbReference type="EMBL" id="JAPQKH010000001">
    <property type="protein sequence ID" value="KAJ5116829.1"/>
    <property type="molecule type" value="Genomic_DNA"/>
</dbReference>
<feature type="region of interest" description="Disordered" evidence="6">
    <location>
        <begin position="1"/>
        <end position="66"/>
    </location>
</feature>
<reference evidence="8" key="2">
    <citation type="journal article" date="2023" name="IMA Fungus">
        <title>Comparative genomic study of the Penicillium genus elucidates a diverse pangenome and 15 lateral gene transfer events.</title>
        <authorList>
            <person name="Petersen C."/>
            <person name="Sorensen T."/>
            <person name="Nielsen M.R."/>
            <person name="Sondergaard T.E."/>
            <person name="Sorensen J.L."/>
            <person name="Fitzpatrick D.A."/>
            <person name="Frisvad J.C."/>
            <person name="Nielsen K.L."/>
        </authorList>
    </citation>
    <scope>NUCLEOTIDE SEQUENCE</scope>
    <source>
        <strain evidence="8">IBT 30069</strain>
    </source>
</reference>
<dbReference type="SUPFAM" id="SSF57903">
    <property type="entry name" value="FYVE/PHD zinc finger"/>
    <property type="match status" value="1"/>
</dbReference>
<evidence type="ECO:0000313" key="9">
    <source>
        <dbReference type="Proteomes" id="UP001149165"/>
    </source>
</evidence>
<feature type="coiled-coil region" evidence="5">
    <location>
        <begin position="275"/>
        <end position="333"/>
    </location>
</feature>
<organism evidence="8 9">
    <name type="scientific">Penicillium angulare</name>
    <dbReference type="NCBI Taxonomy" id="116970"/>
    <lineage>
        <taxon>Eukaryota</taxon>
        <taxon>Fungi</taxon>
        <taxon>Dikarya</taxon>
        <taxon>Ascomycota</taxon>
        <taxon>Pezizomycotina</taxon>
        <taxon>Eurotiomycetes</taxon>
        <taxon>Eurotiomycetidae</taxon>
        <taxon>Eurotiales</taxon>
        <taxon>Aspergillaceae</taxon>
        <taxon>Penicillium</taxon>
    </lineage>
</organism>
<keyword evidence="2 4" id="KW-0863">Zinc-finger</keyword>
<keyword evidence="3" id="KW-0862">Zinc</keyword>
<dbReference type="InterPro" id="IPR019787">
    <property type="entry name" value="Znf_PHD-finger"/>
</dbReference>
<dbReference type="InterPro" id="IPR011011">
    <property type="entry name" value="Znf_FYVE_PHD"/>
</dbReference>
<dbReference type="Gene3D" id="3.30.40.10">
    <property type="entry name" value="Zinc/RING finger domain, C3HC4 (zinc finger)"/>
    <property type="match status" value="1"/>
</dbReference>
<feature type="compositionally biased region" description="Polar residues" evidence="6">
    <location>
        <begin position="170"/>
        <end position="182"/>
    </location>
</feature>
<feature type="compositionally biased region" description="Polar residues" evidence="6">
    <location>
        <begin position="29"/>
        <end position="57"/>
    </location>
</feature>
<feature type="domain" description="PHD-type" evidence="7">
    <location>
        <begin position="82"/>
        <end position="132"/>
    </location>
</feature>
<feature type="region of interest" description="Disordered" evidence="6">
    <location>
        <begin position="162"/>
        <end position="217"/>
    </location>
</feature>